<reference evidence="3 4" key="1">
    <citation type="submission" date="2021-09" db="EMBL/GenBank/DDBJ databases">
        <title>Genomic insights and catalytic innovation underlie evolution of tropane alkaloids biosynthesis.</title>
        <authorList>
            <person name="Wang Y.-J."/>
            <person name="Tian T."/>
            <person name="Huang J.-P."/>
            <person name="Huang S.-X."/>
        </authorList>
    </citation>
    <scope>NUCLEOTIDE SEQUENCE [LARGE SCALE GENOMIC DNA]</scope>
    <source>
        <strain evidence="3">KIB-2018</strain>
        <tissue evidence="3">Leaf</tissue>
    </source>
</reference>
<dbReference type="InterPro" id="IPR056633">
    <property type="entry name" value="DUF7731"/>
</dbReference>
<dbReference type="PANTHER" id="PTHR34366">
    <property type="entry name" value="OS07G0289901 PROTEIN-RELATED"/>
    <property type="match status" value="1"/>
</dbReference>
<organism evidence="3 4">
    <name type="scientific">Erythroxylum novogranatense</name>
    <dbReference type="NCBI Taxonomy" id="1862640"/>
    <lineage>
        <taxon>Eukaryota</taxon>
        <taxon>Viridiplantae</taxon>
        <taxon>Streptophyta</taxon>
        <taxon>Embryophyta</taxon>
        <taxon>Tracheophyta</taxon>
        <taxon>Spermatophyta</taxon>
        <taxon>Magnoliopsida</taxon>
        <taxon>eudicotyledons</taxon>
        <taxon>Gunneridae</taxon>
        <taxon>Pentapetalae</taxon>
        <taxon>rosids</taxon>
        <taxon>fabids</taxon>
        <taxon>Malpighiales</taxon>
        <taxon>Erythroxylaceae</taxon>
        <taxon>Erythroxylum</taxon>
    </lineage>
</organism>
<sequence>MENFLTIRIFVLAVGIVFFSLYCSNLGNADESVVDGYVPYTRKGVDNAQNGTVDEEGSHSNGTVDEEGSHSGAGVDPAEIVAKAVLCFNDRSIYSSCDESYRLTESGNIEVPHEYVDQYCSGPCLTETHLVLTCIENIMTNFEFYNKATINDIRDTIKAGCGSGTERGNFNVTEHIADETNSGAGHTCGKRILFGFGIMMAGQALSI</sequence>
<dbReference type="Proteomes" id="UP001159364">
    <property type="component" value="Linkage Group LG05"/>
</dbReference>
<name>A0AAV8TH71_9ROSI</name>
<comment type="caution">
    <text evidence="3">The sequence shown here is derived from an EMBL/GenBank/DDBJ whole genome shotgun (WGS) entry which is preliminary data.</text>
</comment>
<dbReference type="PANTHER" id="PTHR34366:SF2">
    <property type="entry name" value="OS07G0289901 PROTEIN"/>
    <property type="match status" value="1"/>
</dbReference>
<dbReference type="Pfam" id="PF24865">
    <property type="entry name" value="DUF7731"/>
    <property type="match status" value="1"/>
</dbReference>
<feature type="region of interest" description="Disordered" evidence="1">
    <location>
        <begin position="45"/>
        <end position="74"/>
    </location>
</feature>
<gene>
    <name evidence="3" type="ORF">K2173_022286</name>
</gene>
<accession>A0AAV8TH71</accession>
<evidence type="ECO:0000313" key="4">
    <source>
        <dbReference type="Proteomes" id="UP001159364"/>
    </source>
</evidence>
<dbReference type="AlphaFoldDB" id="A0AAV8TH71"/>
<evidence type="ECO:0000259" key="2">
    <source>
        <dbReference type="Pfam" id="PF24865"/>
    </source>
</evidence>
<evidence type="ECO:0000256" key="1">
    <source>
        <dbReference type="SAM" id="MobiDB-lite"/>
    </source>
</evidence>
<feature type="domain" description="DUF7731" evidence="2">
    <location>
        <begin position="77"/>
        <end position="176"/>
    </location>
</feature>
<proteinExistence type="predicted"/>
<evidence type="ECO:0000313" key="3">
    <source>
        <dbReference type="EMBL" id="KAJ8766227.1"/>
    </source>
</evidence>
<dbReference type="EMBL" id="JAIWQS010000005">
    <property type="protein sequence ID" value="KAJ8766227.1"/>
    <property type="molecule type" value="Genomic_DNA"/>
</dbReference>
<protein>
    <recommendedName>
        <fullName evidence="2">DUF7731 domain-containing protein</fullName>
    </recommendedName>
</protein>
<keyword evidence="4" id="KW-1185">Reference proteome</keyword>